<reference evidence="3 4" key="1">
    <citation type="submission" date="2019-04" db="EMBL/GenBank/DDBJ databases">
        <title>Pedobacter sp. AR-3-17 sp. nov., isolated from Arctic soil.</title>
        <authorList>
            <person name="Dahal R.H."/>
            <person name="Kim D.-U."/>
        </authorList>
    </citation>
    <scope>NUCLEOTIDE SEQUENCE [LARGE SCALE GENOMIC DNA]</scope>
    <source>
        <strain evidence="3 4">AR-3-17</strain>
    </source>
</reference>
<feature type="region of interest" description="Disordered" evidence="1">
    <location>
        <begin position="127"/>
        <end position="150"/>
    </location>
</feature>
<accession>A0A4U1C5P1</accession>
<dbReference type="OrthoDB" id="1523672at2"/>
<feature type="compositionally biased region" description="Gly residues" evidence="1">
    <location>
        <begin position="127"/>
        <end position="145"/>
    </location>
</feature>
<protein>
    <submittedName>
        <fullName evidence="3">Uncharacterized protein</fullName>
    </submittedName>
</protein>
<proteinExistence type="predicted"/>
<evidence type="ECO:0000256" key="1">
    <source>
        <dbReference type="SAM" id="MobiDB-lite"/>
    </source>
</evidence>
<evidence type="ECO:0000313" key="4">
    <source>
        <dbReference type="Proteomes" id="UP000308181"/>
    </source>
</evidence>
<sequence length="299" mass="31868">MNSNFLNTIKLGLSTFSLIFIANINAFAQKASDIQEESLWAPTVKVDGKITEWEAPLKAVNKSTNLSYTIANDSKNLYLAIQSKDLTNNNKIMLGGITLTVNPTGKKKDKEGYMLTYPVINRVRRQGGGQGGGGGTVRIQGGPGSLGQFQQRTPAQRDSMQIAMAKTQLIAAKEIKIFGFKDITDSLVSIYNEYGIKAVATINEAGLFSYEIAIPLSLLEMSADKPKEFSYNIKVNGLQMGNFGGGNFGGGRPGGAGGGGGNVVTVVRTEGGGGFGGGNFQELLSPTDFWGKYILTNSK</sequence>
<gene>
    <name evidence="3" type="ORF">FA046_03255</name>
</gene>
<dbReference type="Proteomes" id="UP000308181">
    <property type="component" value="Unassembled WGS sequence"/>
</dbReference>
<feature type="signal peptide" evidence="2">
    <location>
        <begin position="1"/>
        <end position="28"/>
    </location>
</feature>
<organism evidence="3 4">
    <name type="scientific">Pedobacter cryophilus</name>
    <dbReference type="NCBI Taxonomy" id="2571271"/>
    <lineage>
        <taxon>Bacteria</taxon>
        <taxon>Pseudomonadati</taxon>
        <taxon>Bacteroidota</taxon>
        <taxon>Sphingobacteriia</taxon>
        <taxon>Sphingobacteriales</taxon>
        <taxon>Sphingobacteriaceae</taxon>
        <taxon>Pedobacter</taxon>
    </lineage>
</organism>
<evidence type="ECO:0000256" key="2">
    <source>
        <dbReference type="SAM" id="SignalP"/>
    </source>
</evidence>
<keyword evidence="4" id="KW-1185">Reference proteome</keyword>
<dbReference type="RefSeq" id="WP_136824916.1">
    <property type="nucleotide sequence ID" value="NZ_SWBP01000001.1"/>
</dbReference>
<dbReference type="EMBL" id="SWBP01000001">
    <property type="protein sequence ID" value="TKC00709.1"/>
    <property type="molecule type" value="Genomic_DNA"/>
</dbReference>
<evidence type="ECO:0000313" key="3">
    <source>
        <dbReference type="EMBL" id="TKC00709.1"/>
    </source>
</evidence>
<name>A0A4U1C5P1_9SPHI</name>
<keyword evidence="2" id="KW-0732">Signal</keyword>
<comment type="caution">
    <text evidence="3">The sequence shown here is derived from an EMBL/GenBank/DDBJ whole genome shotgun (WGS) entry which is preliminary data.</text>
</comment>
<dbReference type="AlphaFoldDB" id="A0A4U1C5P1"/>
<feature type="chain" id="PRO_5020573668" evidence="2">
    <location>
        <begin position="29"/>
        <end position="299"/>
    </location>
</feature>